<dbReference type="PANTHER" id="PTHR48047">
    <property type="entry name" value="GLYCOSYLTRANSFERASE"/>
    <property type="match status" value="1"/>
</dbReference>
<proteinExistence type="inferred from homology"/>
<accession>B9RLH4</accession>
<dbReference type="Gene3D" id="3.40.50.2000">
    <property type="entry name" value="Glycogen Phosphorylase B"/>
    <property type="match status" value="2"/>
</dbReference>
<comment type="similarity">
    <text evidence="1">Belongs to the UDP-glycosyltransferase family.</text>
</comment>
<dbReference type="GO" id="GO:0047213">
    <property type="term" value="F:anthocyanidin 3-O-glucosyltransferase activity"/>
    <property type="evidence" value="ECO:0007669"/>
    <property type="project" value="UniProtKB-EC"/>
</dbReference>
<evidence type="ECO:0000313" key="4">
    <source>
        <dbReference type="EMBL" id="EEF47699.1"/>
    </source>
</evidence>
<reference evidence="5" key="1">
    <citation type="journal article" date="2010" name="Nat. Biotechnol.">
        <title>Draft genome sequence of the oilseed species Ricinus communis.</title>
        <authorList>
            <person name="Chan A.P."/>
            <person name="Crabtree J."/>
            <person name="Zhao Q."/>
            <person name="Lorenzi H."/>
            <person name="Orvis J."/>
            <person name="Puiu D."/>
            <person name="Melake-Berhan A."/>
            <person name="Jones K.M."/>
            <person name="Redman J."/>
            <person name="Chen G."/>
            <person name="Cahoon E.B."/>
            <person name="Gedil M."/>
            <person name="Stanke M."/>
            <person name="Haas B.J."/>
            <person name="Wortman J.R."/>
            <person name="Fraser-Liggett C.M."/>
            <person name="Ravel J."/>
            <person name="Rabinowicz P.D."/>
        </authorList>
    </citation>
    <scope>NUCLEOTIDE SEQUENCE [LARGE SCALE GENOMIC DNA]</scope>
    <source>
        <strain evidence="5">cv. Hale</strain>
    </source>
</reference>
<dbReference type="GO" id="GO:0035251">
    <property type="term" value="F:UDP-glucosyltransferase activity"/>
    <property type="evidence" value="ECO:0000318"/>
    <property type="project" value="GO_Central"/>
</dbReference>
<protein>
    <submittedName>
        <fullName evidence="4">UDP-glucosyltransferase, putative</fullName>
        <ecNumber evidence="4">2.4.1.115</ecNumber>
    </submittedName>
</protein>
<evidence type="ECO:0000313" key="5">
    <source>
        <dbReference type="Proteomes" id="UP000008311"/>
    </source>
</evidence>
<gene>
    <name evidence="4" type="ORF">RCOM_1466970</name>
</gene>
<evidence type="ECO:0000256" key="3">
    <source>
        <dbReference type="ARBA" id="ARBA00022679"/>
    </source>
</evidence>
<dbReference type="KEGG" id="rcu:8264669"/>
<organism evidence="4 5">
    <name type="scientific">Ricinus communis</name>
    <name type="common">Castor bean</name>
    <dbReference type="NCBI Taxonomy" id="3988"/>
    <lineage>
        <taxon>Eukaryota</taxon>
        <taxon>Viridiplantae</taxon>
        <taxon>Streptophyta</taxon>
        <taxon>Embryophyta</taxon>
        <taxon>Tracheophyta</taxon>
        <taxon>Spermatophyta</taxon>
        <taxon>Magnoliopsida</taxon>
        <taxon>eudicotyledons</taxon>
        <taxon>Gunneridae</taxon>
        <taxon>Pentapetalae</taxon>
        <taxon>rosids</taxon>
        <taxon>fabids</taxon>
        <taxon>Malpighiales</taxon>
        <taxon>Euphorbiaceae</taxon>
        <taxon>Acalyphoideae</taxon>
        <taxon>Acalypheae</taxon>
        <taxon>Ricinus</taxon>
    </lineage>
</organism>
<dbReference type="EMBL" id="EQ973788">
    <property type="protein sequence ID" value="EEF47699.1"/>
    <property type="molecule type" value="Genomic_DNA"/>
</dbReference>
<dbReference type="FunFam" id="3.40.50.2000:FF:000064">
    <property type="entry name" value="Glycosyltransferase"/>
    <property type="match status" value="1"/>
</dbReference>
<evidence type="ECO:0000256" key="1">
    <source>
        <dbReference type="ARBA" id="ARBA00009995"/>
    </source>
</evidence>
<keyword evidence="3 4" id="KW-0808">Transferase</keyword>
<dbReference type="EC" id="2.4.1.115" evidence="4"/>
<dbReference type="SUPFAM" id="SSF53756">
    <property type="entry name" value="UDP-Glycosyltransferase/glycogen phosphorylase"/>
    <property type="match status" value="1"/>
</dbReference>
<keyword evidence="5" id="KW-1185">Reference proteome</keyword>
<keyword evidence="2 4" id="KW-0328">Glycosyltransferase</keyword>
<dbReference type="Pfam" id="PF00201">
    <property type="entry name" value="UDPGT"/>
    <property type="match status" value="1"/>
</dbReference>
<dbReference type="PANTHER" id="PTHR48047:SF118">
    <property type="entry name" value="HEXOSYLTRANSFERASE-RELATED"/>
    <property type="match status" value="1"/>
</dbReference>
<dbReference type="CDD" id="cd03784">
    <property type="entry name" value="GT1_Gtf-like"/>
    <property type="match status" value="1"/>
</dbReference>
<dbReference type="InterPro" id="IPR002213">
    <property type="entry name" value="UDP_glucos_trans"/>
</dbReference>
<evidence type="ECO:0000256" key="2">
    <source>
        <dbReference type="ARBA" id="ARBA00022676"/>
    </source>
</evidence>
<dbReference type="Proteomes" id="UP000008311">
    <property type="component" value="Unassembled WGS sequence"/>
</dbReference>
<name>B9RLH4_RICCO</name>
<dbReference type="eggNOG" id="KOG1192">
    <property type="taxonomic scope" value="Eukaryota"/>
</dbReference>
<sequence>MAHILVFPFPSSGHIIPLLDLTQSLLSRGLIITVAITTNNLPLLNPLLSSTQQLQHLLLPSPSINPSATAPSKNRLFSILRFMRETHYPILLNWFQSHTSPPVAIISDFFLGWTYHLASQLGLPRIVFSPSGAFAFSVGASTWSDQPQNDNPENHDFVVSFPNIPNSPSYPWWQISHLYRMPKDSDWEFYRDSNLANMASWGVIFNSFTELERVYIDHMKNEFGNVRVWAVGPALPSDDDLMGPAANRGGTSSVPCHDVLTWLDSHHKDHSVVYVAFGSRAMLTCEQMNELAAGLEKSGVDFILCVRQQGDYGILPDGFEDRVAGRGFIIKGWAPQMAILRHRAIGAFLTHCGWNSVLEGISAGVVMLTWPMGADQFTNAQLLVGELEVGMRVGEATQKIPESGELARILSESVEENRRERVRAKKLKEAARSAVKGGSSEADLDRLIKRLNELKLENGGGLMISSNGVKIEKYDTHIS</sequence>
<dbReference type="AlphaFoldDB" id="B9RLH4"/>
<dbReference type="InParanoid" id="B9RLH4"/>
<dbReference type="OrthoDB" id="5835829at2759"/>